<evidence type="ECO:0008006" key="4">
    <source>
        <dbReference type="Google" id="ProtNLM"/>
    </source>
</evidence>
<feature type="compositionally biased region" description="Basic and acidic residues" evidence="1">
    <location>
        <begin position="94"/>
        <end position="108"/>
    </location>
</feature>
<evidence type="ECO:0000256" key="1">
    <source>
        <dbReference type="SAM" id="MobiDB-lite"/>
    </source>
</evidence>
<dbReference type="PANTHER" id="PTHR34222:SF99">
    <property type="entry name" value="PROTEIN, PUTATIVE-RELATED"/>
    <property type="match status" value="1"/>
</dbReference>
<dbReference type="EMBL" id="CP126654">
    <property type="protein sequence ID" value="WJZ90935.1"/>
    <property type="molecule type" value="Genomic_DNA"/>
</dbReference>
<accession>A0ABY9C9W6</accession>
<proteinExistence type="predicted"/>
<name>A0ABY9C9W6_VITVI</name>
<dbReference type="Proteomes" id="UP001227230">
    <property type="component" value="Chromosome 7"/>
</dbReference>
<keyword evidence="3" id="KW-1185">Reference proteome</keyword>
<gene>
    <name evidence="2" type="ORF">VitviT2T_010050</name>
</gene>
<organism evidence="2 3">
    <name type="scientific">Vitis vinifera</name>
    <name type="common">Grape</name>
    <dbReference type="NCBI Taxonomy" id="29760"/>
    <lineage>
        <taxon>Eukaryota</taxon>
        <taxon>Viridiplantae</taxon>
        <taxon>Streptophyta</taxon>
        <taxon>Embryophyta</taxon>
        <taxon>Tracheophyta</taxon>
        <taxon>Spermatophyta</taxon>
        <taxon>Magnoliopsida</taxon>
        <taxon>eudicotyledons</taxon>
        <taxon>Gunneridae</taxon>
        <taxon>Pentapetalae</taxon>
        <taxon>rosids</taxon>
        <taxon>Vitales</taxon>
        <taxon>Vitaceae</taxon>
        <taxon>Viteae</taxon>
        <taxon>Vitis</taxon>
    </lineage>
</organism>
<reference evidence="2 3" key="1">
    <citation type="journal article" date="2023" name="Hortic Res">
        <title>The complete reference genome for grapevine (Vitis vinifera L.) genetics and breeding.</title>
        <authorList>
            <person name="Shi X."/>
            <person name="Cao S."/>
            <person name="Wang X."/>
            <person name="Huang S."/>
            <person name="Wang Y."/>
            <person name="Liu Z."/>
            <person name="Liu W."/>
            <person name="Leng X."/>
            <person name="Peng Y."/>
            <person name="Wang N."/>
            <person name="Wang Y."/>
            <person name="Ma Z."/>
            <person name="Xu X."/>
            <person name="Zhang F."/>
            <person name="Xue H."/>
            <person name="Zhong H."/>
            <person name="Wang Y."/>
            <person name="Zhang K."/>
            <person name="Velt A."/>
            <person name="Avia K."/>
            <person name="Holtgrawe D."/>
            <person name="Grimplet J."/>
            <person name="Matus J.T."/>
            <person name="Ware D."/>
            <person name="Wu X."/>
            <person name="Wang H."/>
            <person name="Liu C."/>
            <person name="Fang Y."/>
            <person name="Rustenholz C."/>
            <person name="Cheng Z."/>
            <person name="Xiao H."/>
            <person name="Zhou Y."/>
        </authorList>
    </citation>
    <scope>NUCLEOTIDE SEQUENCE [LARGE SCALE GENOMIC DNA]</scope>
    <source>
        <strain evidence="3">cv. Pinot noir / PN40024</strain>
        <tissue evidence="2">Leaf</tissue>
    </source>
</reference>
<sequence>MWDELASYNTAAHGAQQDQQKLMQFFMGLNESYSAIRGQILQMNPLPSVRQAYSSVSQEDKQRLLTSTNAAAKSAASAAMAVRSNDKSSTSWKNRIDRSNIRRMEPTDRPSGSQNF</sequence>
<feature type="region of interest" description="Disordered" evidence="1">
    <location>
        <begin position="78"/>
        <end position="116"/>
    </location>
</feature>
<evidence type="ECO:0000313" key="3">
    <source>
        <dbReference type="Proteomes" id="UP001227230"/>
    </source>
</evidence>
<evidence type="ECO:0000313" key="2">
    <source>
        <dbReference type="EMBL" id="WJZ90935.1"/>
    </source>
</evidence>
<protein>
    <recommendedName>
        <fullName evidence="4">Retrotransposon gag domain-containing protein</fullName>
    </recommendedName>
</protein>
<dbReference type="PANTHER" id="PTHR34222">
    <property type="entry name" value="GAG_PRE-INTEGRS DOMAIN-CONTAINING PROTEIN"/>
    <property type="match status" value="1"/>
</dbReference>